<dbReference type="Gene3D" id="2.40.70.10">
    <property type="entry name" value="Acid Proteases"/>
    <property type="match status" value="1"/>
</dbReference>
<accession>A0A8H7RGN0</accession>
<dbReference type="Gene3D" id="2.40.50.40">
    <property type="match status" value="1"/>
</dbReference>
<keyword evidence="6" id="KW-0378">Hydrolase</keyword>
<dbReference type="EC" id="2.7.7.49" evidence="1"/>
<dbReference type="Gene3D" id="3.10.10.10">
    <property type="entry name" value="HIV Type 1 Reverse Transcriptase, subunit A, domain 1"/>
    <property type="match status" value="1"/>
</dbReference>
<keyword evidence="2" id="KW-0808">Transferase</keyword>
<evidence type="ECO:0000259" key="11">
    <source>
        <dbReference type="PROSITE" id="PS50994"/>
    </source>
</evidence>
<reference evidence="12 13" key="1">
    <citation type="submission" date="2020-12" db="EMBL/GenBank/DDBJ databases">
        <title>Metabolic potential, ecology and presence of endohyphal bacteria is reflected in genomic diversity of Mucoromycotina.</title>
        <authorList>
            <person name="Muszewska A."/>
            <person name="Okrasinska A."/>
            <person name="Steczkiewicz K."/>
            <person name="Drgas O."/>
            <person name="Orlowska M."/>
            <person name="Perlinska-Lenart U."/>
            <person name="Aleksandrzak-Piekarczyk T."/>
            <person name="Szatraj K."/>
            <person name="Zielenkiewicz U."/>
            <person name="Pilsyk S."/>
            <person name="Malc E."/>
            <person name="Mieczkowski P."/>
            <person name="Kruszewska J.S."/>
            <person name="Biernat P."/>
            <person name="Pawlowska J."/>
        </authorList>
    </citation>
    <scope>NUCLEOTIDE SEQUENCE [LARGE SCALE GENOMIC DNA]</scope>
    <source>
        <strain evidence="12 13">CBS 142.35</strain>
    </source>
</reference>
<dbReference type="CDD" id="cd01647">
    <property type="entry name" value="RT_LTR"/>
    <property type="match status" value="1"/>
</dbReference>
<dbReference type="InterPro" id="IPR021109">
    <property type="entry name" value="Peptidase_aspartic_dom_sf"/>
</dbReference>
<dbReference type="GO" id="GO:0003964">
    <property type="term" value="F:RNA-directed DNA polymerase activity"/>
    <property type="evidence" value="ECO:0007669"/>
    <property type="project" value="UniProtKB-KW"/>
</dbReference>
<keyword evidence="3" id="KW-0548">Nucleotidyltransferase</keyword>
<protein>
    <recommendedName>
        <fullName evidence="1">RNA-directed DNA polymerase</fullName>
        <ecNumber evidence="1">2.7.7.49</ecNumber>
    </recommendedName>
</protein>
<dbReference type="InterPro" id="IPR043128">
    <property type="entry name" value="Rev_trsase/Diguanyl_cyclase"/>
</dbReference>
<dbReference type="InterPro" id="IPR041373">
    <property type="entry name" value="RT_RNaseH"/>
</dbReference>
<feature type="domain" description="Integrase catalytic" evidence="11">
    <location>
        <begin position="1300"/>
        <end position="1458"/>
    </location>
</feature>
<dbReference type="CDD" id="cd09274">
    <property type="entry name" value="RNase_HI_RT_Ty3"/>
    <property type="match status" value="1"/>
</dbReference>
<dbReference type="InterPro" id="IPR000477">
    <property type="entry name" value="RT_dom"/>
</dbReference>
<evidence type="ECO:0000256" key="4">
    <source>
        <dbReference type="ARBA" id="ARBA00022722"/>
    </source>
</evidence>
<dbReference type="InterPro" id="IPR000953">
    <property type="entry name" value="Chromo/chromo_shadow_dom"/>
</dbReference>
<dbReference type="Pfam" id="PF17921">
    <property type="entry name" value="Integrase_H2C2"/>
    <property type="match status" value="1"/>
</dbReference>
<dbReference type="Pfam" id="PF00078">
    <property type="entry name" value="RVT_1"/>
    <property type="match status" value="1"/>
</dbReference>
<dbReference type="InterPro" id="IPR001584">
    <property type="entry name" value="Integrase_cat-core"/>
</dbReference>
<dbReference type="EMBL" id="JAEPRB010000857">
    <property type="protein sequence ID" value="KAG2211079.1"/>
    <property type="molecule type" value="Genomic_DNA"/>
</dbReference>
<dbReference type="Pfam" id="PF00665">
    <property type="entry name" value="rve"/>
    <property type="match status" value="1"/>
</dbReference>
<dbReference type="PROSITE" id="PS50878">
    <property type="entry name" value="RT_POL"/>
    <property type="match status" value="1"/>
</dbReference>
<dbReference type="InterPro" id="IPR036397">
    <property type="entry name" value="RNaseH_sf"/>
</dbReference>
<keyword evidence="7" id="KW-0695">RNA-directed DNA polymerase</keyword>
<dbReference type="SUPFAM" id="SSF56672">
    <property type="entry name" value="DNA/RNA polymerases"/>
    <property type="match status" value="1"/>
</dbReference>
<name>A0A8H7RGN0_9FUNG</name>
<feature type="non-terminal residue" evidence="12">
    <location>
        <position position="1658"/>
    </location>
</feature>
<dbReference type="InterPro" id="IPR043502">
    <property type="entry name" value="DNA/RNA_pol_sf"/>
</dbReference>
<dbReference type="SUPFAM" id="SSF54160">
    <property type="entry name" value="Chromo domain-like"/>
    <property type="match status" value="1"/>
</dbReference>
<dbReference type="GO" id="GO:0015074">
    <property type="term" value="P:DNA integration"/>
    <property type="evidence" value="ECO:0007669"/>
    <property type="project" value="InterPro"/>
</dbReference>
<dbReference type="Pfam" id="PF17917">
    <property type="entry name" value="RT_RNaseH"/>
    <property type="match status" value="1"/>
</dbReference>
<evidence type="ECO:0000256" key="1">
    <source>
        <dbReference type="ARBA" id="ARBA00012493"/>
    </source>
</evidence>
<dbReference type="Gene3D" id="3.30.420.10">
    <property type="entry name" value="Ribonuclease H-like superfamily/Ribonuclease H"/>
    <property type="match status" value="1"/>
</dbReference>
<evidence type="ECO:0000256" key="2">
    <source>
        <dbReference type="ARBA" id="ARBA00022679"/>
    </source>
</evidence>
<evidence type="ECO:0000259" key="9">
    <source>
        <dbReference type="PROSITE" id="PS50013"/>
    </source>
</evidence>
<evidence type="ECO:0000256" key="6">
    <source>
        <dbReference type="ARBA" id="ARBA00022801"/>
    </source>
</evidence>
<comment type="caution">
    <text evidence="12">The sequence shown here is derived from an EMBL/GenBank/DDBJ whole genome shotgun (WGS) entry which is preliminary data.</text>
</comment>
<dbReference type="PANTHER" id="PTHR37984:SF5">
    <property type="entry name" value="PROTEIN NYNRIN-LIKE"/>
    <property type="match status" value="1"/>
</dbReference>
<dbReference type="GO" id="GO:0004519">
    <property type="term" value="F:endonuclease activity"/>
    <property type="evidence" value="ECO:0007669"/>
    <property type="project" value="UniProtKB-KW"/>
</dbReference>
<sequence>MVNTTGNSLENLAGTFAGLNTVPGSTGPMVNTLEGTSGSPIGNPGIATGNAPGTTTGSAGEASGTPNQDPVNNESEDVDMDRFASDSGATHLVLDKSLQGIMNTQTIAIPSGHSNSKGGESAVEIMKGRRQVLNDRITALMSVEGNPDATELEVEHCTTLIDTLNRRITILEKAAEKSNTCELGTQDSKWANIKESFRINNSDLPKFQLTSTPGNFYPNSPRYENVKIYLREFEKVVKASTDHIDVVWKRLIEVNIPHIYDEWVENELTHCNTWAEAKALFGKKFGYFRGREEAIRRIYNSFMTEHESIEEYTTNFLKDIYEAGRKKTDPGMAEKYRTSLHASIQTNLLTVMESREKELDTFTIDDIAEIARSVYRHDNIVSNGIRGKATGESHKGKRKASPVDGSFFCSKHGGVQANHNETDCHSFKKVNRGPNNVFLGQRNVPFKATGNKDTKLARPCKYCAKPWTFGHKCQEFYDAKRSQAEGSSHRVLAVRANVAEVQARRIEDAMEEDSLNCKYEELEQRNNPFKLITPIILNNRKLIAKIDTGSDITCINKYILDTTFDNKVLINKVSGSLNFLSLDKNKTDNKVQRIGKTEPMTIRYLNNMAFEHAFEVVEFSSVMKTEFDILLGTDILPRLRIGLTGVAHCYPKDINKEDAQFENVNFDTKSNCNPEDATYGSPEVQKKFMDHIQNSIDQNKLIKAGSFCTMKESIVHIPIKKNATNCYVRQYPLPYHARPEIEKQLQEWLDTGVVVECEPSAKHNTPLLAIPKRDANNNFTKHRIVMDLRRCNLNIDEKNIQDFAVPNIKDIFDEVTAKGQVFTKLDLKNAYHSFKVADASQEVLSFTVNNKTYKWVGCCFGLKFVTSLYCRVINLLFQGMEGVQTYVDDCCIYSNPEDHAALVKMAIDRLTSVNLKINFDKCTWFKTSIYILGFTVGAGIRKIDTRRLSNLDAWKTPKNSADVRKLMGFITYLHEFIPMISKVAAPINALRHCKDKEFQWTSLHSERFQTLKDIILSDAVLHTPRMDRKFYLETDSSLYATAAALTQRDEHGRTLHIAFVSKAFDKHQLQWSTNRKETYGVVYGFEKFRPLLWGHPDIEVRTDHRSLVYMQTSTTLCRTLQNYMEVLNDFNFTVVHLKGINNILPDTLSRVYPPIPEDKTLLGDEEKKIIKLEKCILQRRLPNDKINNVVRKANDQFIRKERIYSTDKNLNVLAVRLNSKTFKESHTDYIAPPTEERDKLLREAHLLGHFGSESIVQRIHEDGLHWHGIYDESKEIIRSCIDCARHNVAKKGYHPLRPIVSSDPFTHIAMDLAGLFSVTQNQNVYIFVIVDLCTKYIIARPIKNKQSDTMAATLCQVFGDYGLPVRCQSDNARDYLNGLMTTVTRSLGIDHRFSTPYHPRGNGAAENAVKVIVNTVRKLCGNDTSRWDELLPAAQLCCNYKIRNRTGSSPFSLMFARQLNKPKDYTDPKINKTIPTKLTSEEELINRAEIMATIVFPAIHERTQRLVEEQSKRFNTKHYLIDIAVGTAVMVKLPTRATKLSPLYEGPYTVVRKTQAGTYVLKDETNELLHRDYVPSELKVVSIDETNIEDELYEVQEIRDHRQDSDGEREYLVKWIGYGERENSWLKTSAFSSPNTIKTYWDKVREVERLTQERNNKL</sequence>
<evidence type="ECO:0000256" key="8">
    <source>
        <dbReference type="SAM" id="MobiDB-lite"/>
    </source>
</evidence>
<dbReference type="InterPro" id="IPR016197">
    <property type="entry name" value="Chromo-like_dom_sf"/>
</dbReference>
<dbReference type="GO" id="GO:0003676">
    <property type="term" value="F:nucleic acid binding"/>
    <property type="evidence" value="ECO:0007669"/>
    <property type="project" value="InterPro"/>
</dbReference>
<evidence type="ECO:0000313" key="12">
    <source>
        <dbReference type="EMBL" id="KAG2211079.1"/>
    </source>
</evidence>
<proteinExistence type="predicted"/>
<dbReference type="GO" id="GO:0005634">
    <property type="term" value="C:nucleus"/>
    <property type="evidence" value="ECO:0007669"/>
    <property type="project" value="UniProtKB-ARBA"/>
</dbReference>
<dbReference type="InterPro" id="IPR023780">
    <property type="entry name" value="Chromo_domain"/>
</dbReference>
<feature type="domain" description="Chromo" evidence="9">
    <location>
        <begin position="1593"/>
        <end position="1652"/>
    </location>
</feature>
<dbReference type="InterPro" id="IPR012337">
    <property type="entry name" value="RNaseH-like_sf"/>
</dbReference>
<dbReference type="GO" id="GO:0016787">
    <property type="term" value="F:hydrolase activity"/>
    <property type="evidence" value="ECO:0007669"/>
    <property type="project" value="UniProtKB-KW"/>
</dbReference>
<dbReference type="PANTHER" id="PTHR37984">
    <property type="entry name" value="PROTEIN CBG26694"/>
    <property type="match status" value="1"/>
</dbReference>
<dbReference type="InterPro" id="IPR041588">
    <property type="entry name" value="Integrase_H2C2"/>
</dbReference>
<evidence type="ECO:0000256" key="3">
    <source>
        <dbReference type="ARBA" id="ARBA00022695"/>
    </source>
</evidence>
<evidence type="ECO:0000313" key="13">
    <source>
        <dbReference type="Proteomes" id="UP000646827"/>
    </source>
</evidence>
<feature type="domain" description="Reverse transcriptase" evidence="10">
    <location>
        <begin position="751"/>
        <end position="936"/>
    </location>
</feature>
<gene>
    <name evidence="12" type="ORF">INT45_001827</name>
</gene>
<dbReference type="SUPFAM" id="SSF53098">
    <property type="entry name" value="Ribonuclease H-like"/>
    <property type="match status" value="1"/>
</dbReference>
<evidence type="ECO:0000256" key="5">
    <source>
        <dbReference type="ARBA" id="ARBA00022759"/>
    </source>
</evidence>
<feature type="compositionally biased region" description="Low complexity" evidence="8">
    <location>
        <begin position="53"/>
        <end position="65"/>
    </location>
</feature>
<dbReference type="PROSITE" id="PS50994">
    <property type="entry name" value="INTEGRASE"/>
    <property type="match status" value="1"/>
</dbReference>
<dbReference type="Gene3D" id="3.30.70.270">
    <property type="match status" value="2"/>
</dbReference>
<dbReference type="PROSITE" id="PS50013">
    <property type="entry name" value="CHROMO_2"/>
    <property type="match status" value="1"/>
</dbReference>
<dbReference type="Gene3D" id="1.10.340.70">
    <property type="match status" value="1"/>
</dbReference>
<dbReference type="InterPro" id="IPR050951">
    <property type="entry name" value="Retrovirus_Pol_polyprotein"/>
</dbReference>
<evidence type="ECO:0000256" key="7">
    <source>
        <dbReference type="ARBA" id="ARBA00022918"/>
    </source>
</evidence>
<evidence type="ECO:0000259" key="10">
    <source>
        <dbReference type="PROSITE" id="PS50878"/>
    </source>
</evidence>
<dbReference type="OrthoDB" id="2245799at2759"/>
<dbReference type="Pfam" id="PF00385">
    <property type="entry name" value="Chromo"/>
    <property type="match status" value="1"/>
</dbReference>
<dbReference type="SMART" id="SM00298">
    <property type="entry name" value="CHROMO"/>
    <property type="match status" value="1"/>
</dbReference>
<keyword evidence="13" id="KW-1185">Reference proteome</keyword>
<organism evidence="12 13">
    <name type="scientific">Circinella minor</name>
    <dbReference type="NCBI Taxonomy" id="1195481"/>
    <lineage>
        <taxon>Eukaryota</taxon>
        <taxon>Fungi</taxon>
        <taxon>Fungi incertae sedis</taxon>
        <taxon>Mucoromycota</taxon>
        <taxon>Mucoromycotina</taxon>
        <taxon>Mucoromycetes</taxon>
        <taxon>Mucorales</taxon>
        <taxon>Lichtheimiaceae</taxon>
        <taxon>Circinella</taxon>
    </lineage>
</organism>
<dbReference type="Proteomes" id="UP000646827">
    <property type="component" value="Unassembled WGS sequence"/>
</dbReference>
<keyword evidence="4" id="KW-0540">Nuclease</keyword>
<feature type="region of interest" description="Disordered" evidence="8">
    <location>
        <begin position="23"/>
        <end position="75"/>
    </location>
</feature>
<keyword evidence="5" id="KW-0255">Endonuclease</keyword>